<keyword evidence="4" id="KW-1185">Reference proteome</keyword>
<accession>U1GXA9</accession>
<proteinExistence type="predicted"/>
<evidence type="ECO:0000256" key="1">
    <source>
        <dbReference type="SAM" id="MobiDB-lite"/>
    </source>
</evidence>
<sequence>MSSLNKMQDESTFSRPSSNSTIPLSTSKALSSGAEAAPVAKLSPTLACLPAEVLQKILQHSLELNLVLTCKNVAKRMPGFWWLARILMLASFCAYPAALFLDASWKEAGAMLGLRLPIFDGLDRRLLQGIVMDRGWWTLDMLKSAMAEI</sequence>
<feature type="transmembrane region" description="Helical" evidence="2">
    <location>
        <begin position="80"/>
        <end position="101"/>
    </location>
</feature>
<evidence type="ECO:0008006" key="5">
    <source>
        <dbReference type="Google" id="ProtNLM"/>
    </source>
</evidence>
<keyword evidence="2" id="KW-0812">Transmembrane</keyword>
<evidence type="ECO:0000313" key="3">
    <source>
        <dbReference type="EMBL" id="ERF76751.1"/>
    </source>
</evidence>
<organism evidence="3 4">
    <name type="scientific">Endocarpon pusillum (strain Z07020 / HMAS-L-300199)</name>
    <name type="common">Lichen-forming fungus</name>
    <dbReference type="NCBI Taxonomy" id="1263415"/>
    <lineage>
        <taxon>Eukaryota</taxon>
        <taxon>Fungi</taxon>
        <taxon>Dikarya</taxon>
        <taxon>Ascomycota</taxon>
        <taxon>Pezizomycotina</taxon>
        <taxon>Eurotiomycetes</taxon>
        <taxon>Chaetothyriomycetidae</taxon>
        <taxon>Verrucariales</taxon>
        <taxon>Verrucariaceae</taxon>
        <taxon>Endocarpon</taxon>
    </lineage>
</organism>
<dbReference type="GeneID" id="19237344"/>
<protein>
    <recommendedName>
        <fullName evidence="5">F-box domain-containing protein</fullName>
    </recommendedName>
</protein>
<dbReference type="HOGENOM" id="CLU_1749622_0_0_1"/>
<evidence type="ECO:0000313" key="4">
    <source>
        <dbReference type="Proteomes" id="UP000019373"/>
    </source>
</evidence>
<evidence type="ECO:0000256" key="2">
    <source>
        <dbReference type="SAM" id="Phobius"/>
    </source>
</evidence>
<dbReference type="RefSeq" id="XP_007785963.1">
    <property type="nucleotide sequence ID" value="XM_007787773.1"/>
</dbReference>
<dbReference type="EMBL" id="KE720721">
    <property type="protein sequence ID" value="ERF76751.1"/>
    <property type="molecule type" value="Genomic_DNA"/>
</dbReference>
<feature type="region of interest" description="Disordered" evidence="1">
    <location>
        <begin position="1"/>
        <end position="25"/>
    </location>
</feature>
<name>U1GXA9_ENDPU</name>
<keyword evidence="2" id="KW-0472">Membrane</keyword>
<dbReference type="Proteomes" id="UP000019373">
    <property type="component" value="Unassembled WGS sequence"/>
</dbReference>
<dbReference type="AlphaFoldDB" id="U1GXA9"/>
<keyword evidence="2" id="KW-1133">Transmembrane helix</keyword>
<reference evidence="4" key="1">
    <citation type="journal article" date="2014" name="BMC Genomics">
        <title>Genome characteristics reveal the impact of lichenization on lichen-forming fungus Endocarpon pusillum Hedwig (Verrucariales, Ascomycota).</title>
        <authorList>
            <person name="Wang Y.-Y."/>
            <person name="Liu B."/>
            <person name="Zhang X.-Y."/>
            <person name="Zhou Q.-M."/>
            <person name="Zhang T."/>
            <person name="Li H."/>
            <person name="Yu Y.-F."/>
            <person name="Zhang X.-L."/>
            <person name="Hao X.-Y."/>
            <person name="Wang M."/>
            <person name="Wang L."/>
            <person name="Wei J.-C."/>
        </authorList>
    </citation>
    <scope>NUCLEOTIDE SEQUENCE [LARGE SCALE GENOMIC DNA]</scope>
    <source>
        <strain evidence="4">Z07020 / HMAS-L-300199</strain>
    </source>
</reference>
<gene>
    <name evidence="3" type="ORF">EPUS_02290</name>
</gene>